<evidence type="ECO:0000256" key="3">
    <source>
        <dbReference type="SAM" id="SignalP"/>
    </source>
</evidence>
<dbReference type="Gene3D" id="3.10.105.10">
    <property type="entry name" value="Dipeptide-binding Protein, Domain 3"/>
    <property type="match status" value="1"/>
</dbReference>
<reference evidence="5" key="1">
    <citation type="journal article" date="2014" name="Int. J. Syst. Evol. Microbiol.">
        <title>Complete genome of a new Firmicutes species belonging to the dominant human colonic microbiota ('Ruminococcus bicirculans') reveals two chromosomes and a selective capacity to utilize plant glucans.</title>
        <authorList>
            <consortium name="NISC Comparative Sequencing Program"/>
            <person name="Wegmann U."/>
            <person name="Louis P."/>
            <person name="Goesmann A."/>
            <person name="Henrissat B."/>
            <person name="Duncan S.H."/>
            <person name="Flint H.J."/>
        </authorList>
    </citation>
    <scope>NUCLEOTIDE SEQUENCE</scope>
    <source>
        <strain evidence="5">NBRC 109915</strain>
    </source>
</reference>
<dbReference type="PANTHER" id="PTHR30290:SF62">
    <property type="entry name" value="OLIGOPEPTIDE ABC TRANSPORTER, PERIPLASMIC OLIGOPEPTIDE-BINDING PROTEIN"/>
    <property type="match status" value="1"/>
</dbReference>
<reference evidence="5" key="2">
    <citation type="submission" date="2023-01" db="EMBL/GenBank/DDBJ databases">
        <title>Draft genome sequence of Sulfitobacter pacificus strain NBRC 109915.</title>
        <authorList>
            <person name="Sun Q."/>
            <person name="Mori K."/>
        </authorList>
    </citation>
    <scope>NUCLEOTIDE SEQUENCE</scope>
    <source>
        <strain evidence="5">NBRC 109915</strain>
    </source>
</reference>
<evidence type="ECO:0000313" key="6">
    <source>
        <dbReference type="Proteomes" id="UP001161388"/>
    </source>
</evidence>
<dbReference type="PROSITE" id="PS51257">
    <property type="entry name" value="PROKAR_LIPOPROTEIN"/>
    <property type="match status" value="1"/>
</dbReference>
<accession>A0ABQ5VG70</accession>
<evidence type="ECO:0000313" key="5">
    <source>
        <dbReference type="EMBL" id="GLQ26081.1"/>
    </source>
</evidence>
<name>A0ABQ5VG70_9RHOB</name>
<organism evidence="5 6">
    <name type="scientific">Sulfitobacter pacificus</name>
    <dbReference type="NCBI Taxonomy" id="1499314"/>
    <lineage>
        <taxon>Bacteria</taxon>
        <taxon>Pseudomonadati</taxon>
        <taxon>Pseudomonadota</taxon>
        <taxon>Alphaproteobacteria</taxon>
        <taxon>Rhodobacterales</taxon>
        <taxon>Roseobacteraceae</taxon>
        <taxon>Sulfitobacter</taxon>
    </lineage>
</organism>
<keyword evidence="6" id="KW-1185">Reference proteome</keyword>
<dbReference type="RefSeq" id="WP_284370946.1">
    <property type="nucleotide sequence ID" value="NZ_BSNL01000001.1"/>
</dbReference>
<dbReference type="SUPFAM" id="SSF53850">
    <property type="entry name" value="Periplasmic binding protein-like II"/>
    <property type="match status" value="1"/>
</dbReference>
<comment type="similarity">
    <text evidence="2">Belongs to the bacterial solute-binding protein 5 family.</text>
</comment>
<dbReference type="Proteomes" id="UP001161388">
    <property type="component" value="Unassembled WGS sequence"/>
</dbReference>
<dbReference type="InterPro" id="IPR039424">
    <property type="entry name" value="SBP_5"/>
</dbReference>
<feature type="chain" id="PRO_5045122258" evidence="3">
    <location>
        <begin position="21"/>
        <end position="679"/>
    </location>
</feature>
<gene>
    <name evidence="5" type="ORF">GCM10007927_08840</name>
</gene>
<feature type="domain" description="Solute-binding protein family 5" evidence="4">
    <location>
        <begin position="134"/>
        <end position="548"/>
    </location>
</feature>
<dbReference type="InterPro" id="IPR000914">
    <property type="entry name" value="SBP_5_dom"/>
</dbReference>
<dbReference type="Gene3D" id="3.40.190.10">
    <property type="entry name" value="Periplasmic binding protein-like II"/>
    <property type="match status" value="1"/>
</dbReference>
<evidence type="ECO:0000259" key="4">
    <source>
        <dbReference type="Pfam" id="PF00496"/>
    </source>
</evidence>
<comment type="caution">
    <text evidence="5">The sequence shown here is derived from an EMBL/GenBank/DDBJ whole genome shotgun (WGS) entry which is preliminary data.</text>
</comment>
<keyword evidence="3" id="KW-0732">Signal</keyword>
<dbReference type="PANTHER" id="PTHR30290">
    <property type="entry name" value="PERIPLASMIC BINDING COMPONENT OF ABC TRANSPORTER"/>
    <property type="match status" value="1"/>
</dbReference>
<dbReference type="EMBL" id="BSNL01000001">
    <property type="protein sequence ID" value="GLQ26081.1"/>
    <property type="molecule type" value="Genomic_DNA"/>
</dbReference>
<comment type="subcellular location">
    <subcellularLocation>
        <location evidence="1">Periplasm</location>
    </subcellularLocation>
</comment>
<dbReference type="Pfam" id="PF00496">
    <property type="entry name" value="SBP_bac_5"/>
    <property type="match status" value="1"/>
</dbReference>
<dbReference type="CDD" id="cd08500">
    <property type="entry name" value="PBP2_NikA_DppA_OppA_like_4"/>
    <property type="match status" value="1"/>
</dbReference>
<evidence type="ECO:0000256" key="2">
    <source>
        <dbReference type="ARBA" id="ARBA00005695"/>
    </source>
</evidence>
<proteinExistence type="inferred from homology"/>
<evidence type="ECO:0000256" key="1">
    <source>
        <dbReference type="ARBA" id="ARBA00004418"/>
    </source>
</evidence>
<feature type="signal peptide" evidence="3">
    <location>
        <begin position="1"/>
        <end position="20"/>
    </location>
</feature>
<sequence>MRKLLLSSAALMAMGGTAMAACPHVTVADPMGVAPGAFPQQYELAEFQSAANCTMEMSENPDIAAMNAKIRGNPEMPALADRLPSEPLVVAPYEMIGKYGGMFNALSNATEAGTSDFMSVRHVNLVRYADDLTTIVPNVAKSWSWNEDFTQLTFMLREGHKWSDGQPFTAEDVEFWYENLALDPKVIESPKDYVLAGGEPMTVDVIDPLTVRFNMPVPKPGFLAHFANHYAQGFQPKHFLGQYHPAINPEADTLAQSLGFEDGYALVKAYYGSSDWMDTPTPMLAHPDKVANLPLDAAPTLESHIVTSETTEGRTFVANPYYFKVDTAGNQLPYINEMDEIFVGESEVRLLKLVNGEVDYKAQALQIDYVPLLMENQEKAGFVVDLKPDITMPTIAFNVTSEDLEKRKVFGDLKFRQAMSVAMNRDEINEVAMFGLGAPQQYVGFSPTPDFVDPKWEQHFAQYDPELAKSLLDEIGVVDKDGDGMRELPNGDPLVLNLQVATQGISIKIVELVGQTWRDVGINNTVKEVTSDEYRSSQSSNQLDVTLWEKSVPLAVVLGNGEIFIPPYDNYFNMRTAMLWGEWVDSDGASGVEPPEYAKQMMEDVKAFQAAQVGTPESDAAGQRLVETMTSNLLFIGTVKEQKPIYRNAAMKNVPEFKTASYAYYRTYPYRPAQWFLDE</sequence>
<protein>
    <submittedName>
        <fullName evidence="5">Peptide ABC transporter substrate-binding protein</fullName>
    </submittedName>
</protein>